<dbReference type="STRING" id="39495.SAMN02745111_01219"/>
<gene>
    <name evidence="1" type="ORF">SAMN02745111_01219</name>
</gene>
<evidence type="ECO:0000313" key="2">
    <source>
        <dbReference type="Proteomes" id="UP000190814"/>
    </source>
</evidence>
<organism evidence="1 2">
    <name type="scientific">Eubacterium uniforme</name>
    <dbReference type="NCBI Taxonomy" id="39495"/>
    <lineage>
        <taxon>Bacteria</taxon>
        <taxon>Bacillati</taxon>
        <taxon>Bacillota</taxon>
        <taxon>Clostridia</taxon>
        <taxon>Eubacteriales</taxon>
        <taxon>Eubacteriaceae</taxon>
        <taxon>Eubacterium</taxon>
    </lineage>
</organism>
<accession>A0A1T4VMB9</accession>
<sequence>MIKRYKYQQMTPYSLHDMTVNKIECMNNEICLWIKDEWSKQTEEIVLNI</sequence>
<keyword evidence="2" id="KW-1185">Reference proteome</keyword>
<evidence type="ECO:0000313" key="1">
    <source>
        <dbReference type="EMBL" id="SKA66100.1"/>
    </source>
</evidence>
<protein>
    <submittedName>
        <fullName evidence="1">Uncharacterized protein</fullName>
    </submittedName>
</protein>
<reference evidence="1 2" key="1">
    <citation type="submission" date="2017-02" db="EMBL/GenBank/DDBJ databases">
        <authorList>
            <person name="Peterson S.W."/>
        </authorList>
    </citation>
    <scope>NUCLEOTIDE SEQUENCE [LARGE SCALE GENOMIC DNA]</scope>
    <source>
        <strain evidence="1 2">ATCC 35992</strain>
    </source>
</reference>
<dbReference type="Proteomes" id="UP000190814">
    <property type="component" value="Unassembled WGS sequence"/>
</dbReference>
<name>A0A1T4VMB9_9FIRM</name>
<dbReference type="EMBL" id="FUXZ01000007">
    <property type="protein sequence ID" value="SKA66100.1"/>
    <property type="molecule type" value="Genomic_DNA"/>
</dbReference>
<proteinExistence type="predicted"/>
<dbReference type="AlphaFoldDB" id="A0A1T4VMB9"/>